<keyword evidence="3" id="KW-1185">Reference proteome</keyword>
<evidence type="ECO:0000256" key="1">
    <source>
        <dbReference type="SAM" id="MobiDB-lite"/>
    </source>
</evidence>
<name>A0AAE1R4L7_9SOLA</name>
<sequence>MRSRSNSRNIASGSTLNVNPDGDIGSNLEAGFFEDDHEDHNEETPAVVEEAP</sequence>
<feature type="region of interest" description="Disordered" evidence="1">
    <location>
        <begin position="1"/>
        <end position="52"/>
    </location>
</feature>
<protein>
    <submittedName>
        <fullName evidence="2">Uncharacterized protein</fullName>
    </submittedName>
</protein>
<accession>A0AAE1R4L7</accession>
<dbReference type="EMBL" id="JAVYJV010000019">
    <property type="protein sequence ID" value="KAK4345076.1"/>
    <property type="molecule type" value="Genomic_DNA"/>
</dbReference>
<evidence type="ECO:0000313" key="2">
    <source>
        <dbReference type="EMBL" id="KAK4345076.1"/>
    </source>
</evidence>
<proteinExistence type="predicted"/>
<gene>
    <name evidence="2" type="ORF">RND71_035252</name>
</gene>
<comment type="caution">
    <text evidence="2">The sequence shown here is derived from an EMBL/GenBank/DDBJ whole genome shotgun (WGS) entry which is preliminary data.</text>
</comment>
<feature type="compositionally biased region" description="Polar residues" evidence="1">
    <location>
        <begin position="1"/>
        <end position="18"/>
    </location>
</feature>
<dbReference type="AlphaFoldDB" id="A0AAE1R4L7"/>
<dbReference type="Proteomes" id="UP001291623">
    <property type="component" value="Unassembled WGS sequence"/>
</dbReference>
<reference evidence="2" key="1">
    <citation type="submission" date="2023-12" db="EMBL/GenBank/DDBJ databases">
        <title>Genome assembly of Anisodus tanguticus.</title>
        <authorList>
            <person name="Wang Y.-J."/>
        </authorList>
    </citation>
    <scope>NUCLEOTIDE SEQUENCE</scope>
    <source>
        <strain evidence="2">KB-2021</strain>
        <tissue evidence="2">Leaf</tissue>
    </source>
</reference>
<evidence type="ECO:0000313" key="3">
    <source>
        <dbReference type="Proteomes" id="UP001291623"/>
    </source>
</evidence>
<organism evidence="2 3">
    <name type="scientific">Anisodus tanguticus</name>
    <dbReference type="NCBI Taxonomy" id="243964"/>
    <lineage>
        <taxon>Eukaryota</taxon>
        <taxon>Viridiplantae</taxon>
        <taxon>Streptophyta</taxon>
        <taxon>Embryophyta</taxon>
        <taxon>Tracheophyta</taxon>
        <taxon>Spermatophyta</taxon>
        <taxon>Magnoliopsida</taxon>
        <taxon>eudicotyledons</taxon>
        <taxon>Gunneridae</taxon>
        <taxon>Pentapetalae</taxon>
        <taxon>asterids</taxon>
        <taxon>lamiids</taxon>
        <taxon>Solanales</taxon>
        <taxon>Solanaceae</taxon>
        <taxon>Solanoideae</taxon>
        <taxon>Hyoscyameae</taxon>
        <taxon>Anisodus</taxon>
    </lineage>
</organism>